<dbReference type="RefSeq" id="WP_274793167.1">
    <property type="nucleotide sequence ID" value="NZ_CP113527.1"/>
</dbReference>
<proteinExistence type="predicted"/>
<evidence type="ECO:0000313" key="1">
    <source>
        <dbReference type="EMBL" id="WDV04935.1"/>
    </source>
</evidence>
<sequence>MSYIMCNRKELLSKYPDLLTSFLFLLPDLSNQMNDEYSYYSLVIIEPHIAALYQI</sequence>
<name>A0AAJ5RHD0_9BACI</name>
<reference evidence="1" key="1">
    <citation type="submission" date="2022-11" db="EMBL/GenBank/DDBJ databases">
        <title>Lysinibacillus irui.</title>
        <authorList>
            <person name="Akintayo S.O."/>
        </authorList>
    </citation>
    <scope>NUCLEOTIDE SEQUENCE</scope>
    <source>
        <strain evidence="1">IRB4-01</strain>
    </source>
</reference>
<dbReference type="AlphaFoldDB" id="A0AAJ5RHD0"/>
<protein>
    <submittedName>
        <fullName evidence="1">Uncharacterized protein</fullName>
    </submittedName>
</protein>
<dbReference type="Proteomes" id="UP001219585">
    <property type="component" value="Chromosome"/>
</dbReference>
<gene>
    <name evidence="1" type="ORF">OU989_11430</name>
</gene>
<organism evidence="1 2">
    <name type="scientific">Lysinibacillus irui</name>
    <dbReference type="NCBI Taxonomy" id="2998077"/>
    <lineage>
        <taxon>Bacteria</taxon>
        <taxon>Bacillati</taxon>
        <taxon>Bacillota</taxon>
        <taxon>Bacilli</taxon>
        <taxon>Bacillales</taxon>
        <taxon>Bacillaceae</taxon>
        <taxon>Lysinibacillus</taxon>
    </lineage>
</organism>
<dbReference type="EMBL" id="CP113527">
    <property type="protein sequence ID" value="WDV04935.1"/>
    <property type="molecule type" value="Genomic_DNA"/>
</dbReference>
<evidence type="ECO:0000313" key="2">
    <source>
        <dbReference type="Proteomes" id="UP001219585"/>
    </source>
</evidence>
<accession>A0AAJ5RHD0</accession>
<dbReference type="KEGG" id="liu:OU989_11430"/>